<comment type="caution">
    <text evidence="9">The sequence shown here is derived from an EMBL/GenBank/DDBJ whole genome shotgun (WGS) entry which is preliminary data.</text>
</comment>
<proteinExistence type="predicted"/>
<keyword evidence="5" id="KW-0067">ATP-binding</keyword>
<feature type="region of interest" description="Disordered" evidence="7">
    <location>
        <begin position="575"/>
        <end position="594"/>
    </location>
</feature>
<keyword evidence="1" id="KW-0723">Serine/threonine-protein kinase</keyword>
<accession>A0AAD7UFQ3</accession>
<feature type="region of interest" description="Disordered" evidence="7">
    <location>
        <begin position="748"/>
        <end position="781"/>
    </location>
</feature>
<evidence type="ECO:0000259" key="8">
    <source>
        <dbReference type="PROSITE" id="PS51158"/>
    </source>
</evidence>
<dbReference type="PANTHER" id="PTHR45992">
    <property type="entry name" value="EUKARYOTIC ELONGATION FACTOR 2 KINASE-RELATED"/>
    <property type="match status" value="1"/>
</dbReference>
<dbReference type="Proteomes" id="UP001230188">
    <property type="component" value="Unassembled WGS sequence"/>
</dbReference>
<keyword evidence="3" id="KW-0547">Nucleotide-binding</keyword>
<feature type="compositionally biased region" description="Basic and acidic residues" evidence="7">
    <location>
        <begin position="509"/>
        <end position="527"/>
    </location>
</feature>
<dbReference type="PROSITE" id="PS51158">
    <property type="entry name" value="ALPHA_KINASE"/>
    <property type="match status" value="1"/>
</dbReference>
<dbReference type="InterPro" id="IPR004166">
    <property type="entry name" value="a-kinase_dom"/>
</dbReference>
<feature type="domain" description="Alpha-type protein kinase" evidence="8">
    <location>
        <begin position="362"/>
        <end position="618"/>
    </location>
</feature>
<organism evidence="9 10">
    <name type="scientific">Chrysophaeum taylorii</name>
    <dbReference type="NCBI Taxonomy" id="2483200"/>
    <lineage>
        <taxon>Eukaryota</taxon>
        <taxon>Sar</taxon>
        <taxon>Stramenopiles</taxon>
        <taxon>Ochrophyta</taxon>
        <taxon>Pelagophyceae</taxon>
        <taxon>Pelagomonadales</taxon>
        <taxon>Pelagomonadaceae</taxon>
        <taxon>Chrysophaeum</taxon>
    </lineage>
</organism>
<dbReference type="Pfam" id="PF02816">
    <property type="entry name" value="Alpha_kinase"/>
    <property type="match status" value="1"/>
</dbReference>
<name>A0AAD7UFQ3_9STRA</name>
<dbReference type="Gene3D" id="3.20.200.10">
    <property type="entry name" value="MHCK/EF2 kinase"/>
    <property type="match status" value="1"/>
</dbReference>
<protein>
    <recommendedName>
        <fullName evidence="8">Alpha-type protein kinase domain-containing protein</fullName>
    </recommendedName>
</protein>
<keyword evidence="6" id="KW-0175">Coiled coil</keyword>
<evidence type="ECO:0000313" key="10">
    <source>
        <dbReference type="Proteomes" id="UP001230188"/>
    </source>
</evidence>
<dbReference type="GO" id="GO:0004674">
    <property type="term" value="F:protein serine/threonine kinase activity"/>
    <property type="evidence" value="ECO:0007669"/>
    <property type="project" value="UniProtKB-KW"/>
</dbReference>
<feature type="coiled-coil region" evidence="6">
    <location>
        <begin position="653"/>
        <end position="694"/>
    </location>
</feature>
<keyword evidence="2" id="KW-0808">Transferase</keyword>
<dbReference type="InterPro" id="IPR011009">
    <property type="entry name" value="Kinase-like_dom_sf"/>
</dbReference>
<evidence type="ECO:0000256" key="3">
    <source>
        <dbReference type="ARBA" id="ARBA00022741"/>
    </source>
</evidence>
<evidence type="ECO:0000256" key="5">
    <source>
        <dbReference type="ARBA" id="ARBA00022840"/>
    </source>
</evidence>
<sequence length="781" mass="86482">MVSRREVQEAIRFGRRERANPGRLGEKRWRYSHKGSAFVIDQQQRLVTWWRCEDTEDELPANVTQVAGPGVAVVLVVDASSGSHRANDPRGTTTTTTTTTSSRLAVAYECIAREFVGVAAAEVSGASATVTLIEMSDRATVVARDAPLDASFCDFLRKRAEDPPQARARGRYLPALDAAVETLASHAATKDQFFLLFLSDGAPSDHKSLSCLDHGVQVWQSACRCARRRRASNRDVLQTCPTSATCRRLLHDLVRGECARRVAYLGDVLGRDRFFVATIGIGSRDEDYAVLRDMARAIPRNSFQTLVGLPSLRTALADLTASFAESLRAARAPRPIPAHPSPRSSGEKLGDLLLKETDFDVYERPVRRRWCCERQGFVEIPASSKEATGIARAKTWFSRGSERYVFHATEVETFQALGRASLCRRYVKPVGPKLVAKQPMFDDFRPDYHSTLCRVHARASALADDFNRLVDGPAAMTVSYLQPTLFQASTWLTFVVEPELEGKFTKWNDNSGRVRESPLPRNDDGGGLKEFSSENVDDVPQAFSHFTHHATNGQLLVCDVQGVWNQVDGFALTDPAIHSRGPQGRRNGPTDAGDSGIARFFKTHRCNALCRHLGLAPPLPAEPPPDEHPFFLPQTTTAAAATKMWEWDPPKPLDDLTAKLDAERAARQVLEAEHESLRRENHHLKTKLQAVAEKQGGVWTPPKFRLLADENDPPPGTPNDADDLVSARHLLGPLDHFRVSDNFDPLGLRDKNKNNNNNNNSDARPPLLLHGAASSDAYAYR</sequence>
<gene>
    <name evidence="9" type="ORF">CTAYLR_006883</name>
</gene>
<evidence type="ECO:0000256" key="1">
    <source>
        <dbReference type="ARBA" id="ARBA00022527"/>
    </source>
</evidence>
<evidence type="ECO:0000256" key="6">
    <source>
        <dbReference type="SAM" id="Coils"/>
    </source>
</evidence>
<evidence type="ECO:0000256" key="7">
    <source>
        <dbReference type="SAM" id="MobiDB-lite"/>
    </source>
</evidence>
<evidence type="ECO:0000313" key="9">
    <source>
        <dbReference type="EMBL" id="KAJ8604959.1"/>
    </source>
</evidence>
<keyword evidence="10" id="KW-1185">Reference proteome</keyword>
<dbReference type="GO" id="GO:0005524">
    <property type="term" value="F:ATP binding"/>
    <property type="evidence" value="ECO:0007669"/>
    <property type="project" value="UniProtKB-KW"/>
</dbReference>
<feature type="region of interest" description="Disordered" evidence="7">
    <location>
        <begin position="509"/>
        <end position="530"/>
    </location>
</feature>
<dbReference type="SMART" id="SM00811">
    <property type="entry name" value="Alpha_kinase"/>
    <property type="match status" value="1"/>
</dbReference>
<dbReference type="SUPFAM" id="SSF56112">
    <property type="entry name" value="Protein kinase-like (PK-like)"/>
    <property type="match status" value="1"/>
</dbReference>
<evidence type="ECO:0000256" key="4">
    <source>
        <dbReference type="ARBA" id="ARBA00022777"/>
    </source>
</evidence>
<dbReference type="EMBL" id="JAQMWT010000319">
    <property type="protein sequence ID" value="KAJ8604959.1"/>
    <property type="molecule type" value="Genomic_DNA"/>
</dbReference>
<keyword evidence="4" id="KW-0418">Kinase</keyword>
<dbReference type="AlphaFoldDB" id="A0AAD7UFQ3"/>
<dbReference type="InterPro" id="IPR051852">
    <property type="entry name" value="Alpha-type_PK"/>
</dbReference>
<evidence type="ECO:0000256" key="2">
    <source>
        <dbReference type="ARBA" id="ARBA00022679"/>
    </source>
</evidence>
<reference evidence="9" key="1">
    <citation type="submission" date="2023-01" db="EMBL/GenBank/DDBJ databases">
        <title>Metagenome sequencing of chrysophaentin producing Chrysophaeum taylorii.</title>
        <authorList>
            <person name="Davison J."/>
            <person name="Bewley C."/>
        </authorList>
    </citation>
    <scope>NUCLEOTIDE SEQUENCE</scope>
    <source>
        <strain evidence="9">NIES-1699</strain>
    </source>
</reference>
<dbReference type="PANTHER" id="PTHR45992:SF11">
    <property type="entry name" value="ALPHA-TYPE PROTEIN KINASE DOMAIN-CONTAINING PROTEIN"/>
    <property type="match status" value="1"/>
</dbReference>